<sequence>MYHRRGGLSHPSPSPCVVEPVPENVHEQSSDDADLDEDGPHSDDGPLLPDGRKQALMIHPSMSREITATFKRIRNITGFNWKLTPQEIKDAYFQEFQKAYAWPDSWEHDVHKLWKNRAAKRFSGFISALKKMKNENVGRQVKAKSEAARRFEEPNGPGTGYVRHHGGSVSVAVIAQKIEKVRRIAAEQCEGTNLNEIFMQEVMKGIDKKKRMLGTGILGPTLLENFATKTACSTSSQVNAEWKIELEAEREKRMKLEEDFKSMQKMVEELRSQR</sequence>
<evidence type="ECO:0000256" key="2">
    <source>
        <dbReference type="SAM" id="MobiDB-lite"/>
    </source>
</evidence>
<feature type="coiled-coil region" evidence="1">
    <location>
        <begin position="239"/>
        <end position="273"/>
    </location>
</feature>
<dbReference type="AlphaFoldDB" id="A0A8X9AB01"/>
<protein>
    <recommendedName>
        <fullName evidence="5">Transposase</fullName>
    </recommendedName>
</protein>
<feature type="region of interest" description="Disordered" evidence="2">
    <location>
        <begin position="1"/>
        <end position="52"/>
    </location>
</feature>
<name>A0A8X9AB01_SALSN</name>
<keyword evidence="1" id="KW-0175">Coiled coil</keyword>
<reference evidence="3" key="1">
    <citation type="submission" date="2018-01" db="EMBL/GenBank/DDBJ databases">
        <authorList>
            <person name="Mao J.F."/>
        </authorList>
    </citation>
    <scope>NUCLEOTIDE SEQUENCE</scope>
    <source>
        <strain evidence="3">Huo1</strain>
        <tissue evidence="3">Leaf</tissue>
    </source>
</reference>
<gene>
    <name evidence="3" type="ORF">SASPL_105718</name>
</gene>
<evidence type="ECO:0000313" key="4">
    <source>
        <dbReference type="Proteomes" id="UP000298416"/>
    </source>
</evidence>
<dbReference type="Proteomes" id="UP000298416">
    <property type="component" value="Unassembled WGS sequence"/>
</dbReference>
<feature type="compositionally biased region" description="Low complexity" evidence="2">
    <location>
        <begin position="9"/>
        <end position="23"/>
    </location>
</feature>
<dbReference type="EMBL" id="PNBA02000002">
    <property type="protein sequence ID" value="KAG6434096.1"/>
    <property type="molecule type" value="Genomic_DNA"/>
</dbReference>
<accession>A0A8X9AB01</accession>
<evidence type="ECO:0008006" key="5">
    <source>
        <dbReference type="Google" id="ProtNLM"/>
    </source>
</evidence>
<evidence type="ECO:0000256" key="1">
    <source>
        <dbReference type="SAM" id="Coils"/>
    </source>
</evidence>
<reference evidence="3" key="2">
    <citation type="submission" date="2020-08" db="EMBL/GenBank/DDBJ databases">
        <title>Plant Genome Project.</title>
        <authorList>
            <person name="Zhang R.-G."/>
        </authorList>
    </citation>
    <scope>NUCLEOTIDE SEQUENCE</scope>
    <source>
        <strain evidence="3">Huo1</strain>
        <tissue evidence="3">Leaf</tissue>
    </source>
</reference>
<comment type="caution">
    <text evidence="3">The sequence shown here is derived from an EMBL/GenBank/DDBJ whole genome shotgun (WGS) entry which is preliminary data.</text>
</comment>
<evidence type="ECO:0000313" key="3">
    <source>
        <dbReference type="EMBL" id="KAG6434096.1"/>
    </source>
</evidence>
<keyword evidence="4" id="KW-1185">Reference proteome</keyword>
<organism evidence="3">
    <name type="scientific">Salvia splendens</name>
    <name type="common">Scarlet sage</name>
    <dbReference type="NCBI Taxonomy" id="180675"/>
    <lineage>
        <taxon>Eukaryota</taxon>
        <taxon>Viridiplantae</taxon>
        <taxon>Streptophyta</taxon>
        <taxon>Embryophyta</taxon>
        <taxon>Tracheophyta</taxon>
        <taxon>Spermatophyta</taxon>
        <taxon>Magnoliopsida</taxon>
        <taxon>eudicotyledons</taxon>
        <taxon>Gunneridae</taxon>
        <taxon>Pentapetalae</taxon>
        <taxon>asterids</taxon>
        <taxon>lamiids</taxon>
        <taxon>Lamiales</taxon>
        <taxon>Lamiaceae</taxon>
        <taxon>Nepetoideae</taxon>
        <taxon>Mentheae</taxon>
        <taxon>Salviinae</taxon>
        <taxon>Salvia</taxon>
        <taxon>Salvia subgen. Calosphace</taxon>
        <taxon>core Calosphace</taxon>
    </lineage>
</organism>
<proteinExistence type="predicted"/>